<dbReference type="PIRSF" id="PIRSF000988">
    <property type="entry name" value="DNase_I_euk"/>
    <property type="match status" value="1"/>
</dbReference>
<keyword evidence="3 10" id="KW-0540">Nuclease</keyword>
<dbReference type="InParanoid" id="A0A6J2UUA9"/>
<evidence type="ECO:0000256" key="3">
    <source>
        <dbReference type="ARBA" id="ARBA00022722"/>
    </source>
</evidence>
<dbReference type="GO" id="GO:0005783">
    <property type="term" value="C:endoplasmic reticulum"/>
    <property type="evidence" value="ECO:0007669"/>
    <property type="project" value="UniProtKB-SubCell"/>
</dbReference>
<evidence type="ECO:0000256" key="9">
    <source>
        <dbReference type="ARBA" id="ARBA00023180"/>
    </source>
</evidence>
<comment type="subcellular location">
    <subcellularLocation>
        <location evidence="1">Endoplasmic reticulum</location>
    </subcellularLocation>
</comment>
<feature type="domain" description="Endonuclease/exonuclease/phosphatase" evidence="13">
    <location>
        <begin position="33"/>
        <end position="227"/>
    </location>
</feature>
<dbReference type="Proteomes" id="UP000504632">
    <property type="component" value="Chromosome 3"/>
</dbReference>
<evidence type="ECO:0000256" key="7">
    <source>
        <dbReference type="ARBA" id="ARBA00022824"/>
    </source>
</evidence>
<evidence type="ECO:0000256" key="12">
    <source>
        <dbReference type="SAM" id="Phobius"/>
    </source>
</evidence>
<dbReference type="PRINTS" id="PR00130">
    <property type="entry name" value="DNASEI"/>
</dbReference>
<dbReference type="GO" id="GO:0004530">
    <property type="term" value="F:deoxyribonuclease I activity"/>
    <property type="evidence" value="ECO:0007669"/>
    <property type="project" value="TreeGrafter"/>
</dbReference>
<keyword evidence="9" id="KW-0325">Glycoprotein</keyword>
<accession>A0A6J2UUA9</accession>
<dbReference type="SUPFAM" id="SSF56219">
    <property type="entry name" value="DNase I-like"/>
    <property type="match status" value="1"/>
</dbReference>
<evidence type="ECO:0000256" key="10">
    <source>
        <dbReference type="PIRNR" id="PIRNR000988"/>
    </source>
</evidence>
<evidence type="ECO:0000313" key="14">
    <source>
        <dbReference type="Proteomes" id="UP000504632"/>
    </source>
</evidence>
<evidence type="ECO:0000313" key="15">
    <source>
        <dbReference type="RefSeq" id="XP_030623644.1"/>
    </source>
</evidence>
<dbReference type="InterPro" id="IPR016202">
    <property type="entry name" value="DNase_I"/>
</dbReference>
<name>A0A6J2UUA9_CHACN</name>
<dbReference type="GO" id="GO:0006308">
    <property type="term" value="P:DNA catabolic process"/>
    <property type="evidence" value="ECO:0007669"/>
    <property type="project" value="InterPro"/>
</dbReference>
<feature type="transmembrane region" description="Helical" evidence="12">
    <location>
        <begin position="248"/>
        <end position="266"/>
    </location>
</feature>
<evidence type="ECO:0000259" key="13">
    <source>
        <dbReference type="Pfam" id="PF03372"/>
    </source>
</evidence>
<evidence type="ECO:0000256" key="8">
    <source>
        <dbReference type="ARBA" id="ARBA00023157"/>
    </source>
</evidence>
<sequence>MCNLAVRDTKGKVLPSLMSSLNRYNNARRQKRYGPFHYKYVTSKPLGRGSGPKDQYVFLYRQETVNVTDTYQYDDTKKDRDVFTRDPFAIRVKAPKTEIGEFVLIPLQATADGALQEIDKLYDVYEEIKEKWNIEDVMLLGDFYADCGYVTKKSRQTNRLFTSSDFFWLIGDKVDTCARAGTDCAYDRIVVHGKPFLKAVEPLSAQVFNYKKTYRLSQDLVMRVSDHFPVEVNLKTVSSGPRLMTGHPLFIVLSLIVSLSCTLSVFDTK</sequence>
<evidence type="ECO:0000256" key="4">
    <source>
        <dbReference type="ARBA" id="ARBA00022729"/>
    </source>
</evidence>
<protein>
    <recommendedName>
        <fullName evidence="10">Deoxyribonuclease</fullName>
    </recommendedName>
</protein>
<keyword evidence="6 10" id="KW-0378">Hydrolase</keyword>
<keyword evidence="8 11" id="KW-1015">Disulfide bond</keyword>
<evidence type="ECO:0000256" key="2">
    <source>
        <dbReference type="ARBA" id="ARBA00007359"/>
    </source>
</evidence>
<evidence type="ECO:0000256" key="6">
    <source>
        <dbReference type="ARBA" id="ARBA00022801"/>
    </source>
</evidence>
<comment type="similarity">
    <text evidence="2 10">Belongs to the DNase I family.</text>
</comment>
<dbReference type="RefSeq" id="XP_030623644.1">
    <property type="nucleotide sequence ID" value="XM_030767784.1"/>
</dbReference>
<dbReference type="Gene3D" id="3.60.10.10">
    <property type="entry name" value="Endonuclease/exonuclease/phosphatase"/>
    <property type="match status" value="1"/>
</dbReference>
<dbReference type="InterPro" id="IPR036691">
    <property type="entry name" value="Endo/exonu/phosph_ase_sf"/>
</dbReference>
<keyword evidence="12" id="KW-0812">Transmembrane</keyword>
<keyword evidence="12" id="KW-1133">Transmembrane helix</keyword>
<feature type="disulfide bond" description="Essential for enzymatic activity" evidence="11">
    <location>
        <begin position="147"/>
        <end position="184"/>
    </location>
</feature>
<dbReference type="SMART" id="SM00476">
    <property type="entry name" value="DNaseIc"/>
    <property type="match status" value="1"/>
</dbReference>
<reference evidence="15" key="1">
    <citation type="submission" date="2025-08" db="UniProtKB">
        <authorList>
            <consortium name="RefSeq"/>
        </authorList>
    </citation>
    <scope>IDENTIFICATION</scope>
</reference>
<dbReference type="Pfam" id="PF03372">
    <property type="entry name" value="Exo_endo_phos"/>
    <property type="match status" value="1"/>
</dbReference>
<dbReference type="PANTHER" id="PTHR11371:SF28">
    <property type="entry name" value="DEOXYRIBONUCLEASE-1-LIKE 1"/>
    <property type="match status" value="1"/>
</dbReference>
<organism evidence="14 15">
    <name type="scientific">Chanos chanos</name>
    <name type="common">Milkfish</name>
    <name type="synonym">Mugil chanos</name>
    <dbReference type="NCBI Taxonomy" id="29144"/>
    <lineage>
        <taxon>Eukaryota</taxon>
        <taxon>Metazoa</taxon>
        <taxon>Chordata</taxon>
        <taxon>Craniata</taxon>
        <taxon>Vertebrata</taxon>
        <taxon>Euteleostomi</taxon>
        <taxon>Actinopterygii</taxon>
        <taxon>Neopterygii</taxon>
        <taxon>Teleostei</taxon>
        <taxon>Ostariophysi</taxon>
        <taxon>Gonorynchiformes</taxon>
        <taxon>Chanidae</taxon>
        <taxon>Chanos</taxon>
    </lineage>
</organism>
<proteinExistence type="inferred from homology"/>
<dbReference type="GeneID" id="115806927"/>
<keyword evidence="4" id="KW-0732">Signal</keyword>
<keyword evidence="12" id="KW-0472">Membrane</keyword>
<keyword evidence="5 10" id="KW-0255">Endonuclease</keyword>
<dbReference type="InterPro" id="IPR005135">
    <property type="entry name" value="Endo/exonuclease/phosphatase"/>
</dbReference>
<dbReference type="AlphaFoldDB" id="A0A6J2UUA9"/>
<keyword evidence="7" id="KW-0256">Endoplasmic reticulum</keyword>
<dbReference type="OrthoDB" id="10061407at2759"/>
<gene>
    <name evidence="15" type="primary">LOC115806927</name>
</gene>
<dbReference type="PANTHER" id="PTHR11371">
    <property type="entry name" value="DEOXYRIBONUCLEASE"/>
    <property type="match status" value="1"/>
</dbReference>
<keyword evidence="14" id="KW-1185">Reference proteome</keyword>
<dbReference type="GO" id="GO:0003677">
    <property type="term" value="F:DNA binding"/>
    <property type="evidence" value="ECO:0007669"/>
    <property type="project" value="TreeGrafter"/>
</dbReference>
<evidence type="ECO:0000256" key="1">
    <source>
        <dbReference type="ARBA" id="ARBA00004240"/>
    </source>
</evidence>
<evidence type="ECO:0000256" key="5">
    <source>
        <dbReference type="ARBA" id="ARBA00022759"/>
    </source>
</evidence>
<dbReference type="GO" id="GO:0005634">
    <property type="term" value="C:nucleus"/>
    <property type="evidence" value="ECO:0007669"/>
    <property type="project" value="TreeGrafter"/>
</dbReference>
<evidence type="ECO:0000256" key="11">
    <source>
        <dbReference type="PIRSR" id="PIRSR000988-2"/>
    </source>
</evidence>